<dbReference type="Pfam" id="PF00756">
    <property type="entry name" value="Esterase"/>
    <property type="match status" value="1"/>
</dbReference>
<accession>A0A1A3N506</accession>
<dbReference type="InterPro" id="IPR000801">
    <property type="entry name" value="Esterase-like"/>
</dbReference>
<dbReference type="Proteomes" id="UP000093629">
    <property type="component" value="Unassembled WGS sequence"/>
</dbReference>
<sequence>MLERASLMHGVIPAMVQALAAAALLYAVGWRGRRWRTRWVPLAFAVAAITGGLAYRYYGTLGLASEPAPWTMWLWVSLVGLAAALAVFGWRAAGWWRRNVLVFATSFCLLSTGLIINGWLGYFATVHSAWSQLTNRPLPHQIDVQTMRVMQREGVAPPHGALVPVHTSARVSGFAHRTEWVYLPPAWFTSTPPPALPAVLMIGGEFNTPADWVRAGAAGTALDAYAAAHSGNAPVAVFADATGGFTSDTECVNGPRGNAADHLTAEVIPEITEQFALGGQSKWGVAGFSSGGTCAVDLAVMHPGTFSAFVDIGGDIAPNAGTRQQTIDRLFGGDAAAYRWFDPRTAITRHGDYHDLSGLFAVPGASPHRKAVGQQAAEELCEIGTANGISCKVVALPGKHDWPSAATAFSLTLPWLAERLDTPNVAPAAAP</sequence>
<feature type="transmembrane region" description="Helical" evidence="3">
    <location>
        <begin position="70"/>
        <end position="88"/>
    </location>
</feature>
<comment type="subcellular location">
    <subcellularLocation>
        <location evidence="1">Secreted</location>
    </subcellularLocation>
</comment>
<dbReference type="InterPro" id="IPR029058">
    <property type="entry name" value="AB_hydrolase_fold"/>
</dbReference>
<dbReference type="PANTHER" id="PTHR48098:SF1">
    <property type="entry name" value="DIACYLGLYCEROL ACYLTRANSFERASE_MYCOLYLTRANSFERASE AG85A"/>
    <property type="match status" value="1"/>
</dbReference>
<feature type="transmembrane region" description="Helical" evidence="3">
    <location>
        <begin position="6"/>
        <end position="27"/>
    </location>
</feature>
<dbReference type="GO" id="GO:0005576">
    <property type="term" value="C:extracellular region"/>
    <property type="evidence" value="ECO:0007669"/>
    <property type="project" value="UniProtKB-SubCell"/>
</dbReference>
<feature type="transmembrane region" description="Helical" evidence="3">
    <location>
        <begin position="100"/>
        <end position="122"/>
    </location>
</feature>
<feature type="transmembrane region" description="Helical" evidence="3">
    <location>
        <begin position="39"/>
        <end position="58"/>
    </location>
</feature>
<evidence type="ECO:0000256" key="1">
    <source>
        <dbReference type="ARBA" id="ARBA00004613"/>
    </source>
</evidence>
<proteinExistence type="predicted"/>
<dbReference type="EMBL" id="LZLQ01000058">
    <property type="protein sequence ID" value="OBK16886.1"/>
    <property type="molecule type" value="Genomic_DNA"/>
</dbReference>
<gene>
    <name evidence="4" type="ORF">A5636_24005</name>
</gene>
<reference evidence="4 5" key="1">
    <citation type="submission" date="2016-06" db="EMBL/GenBank/DDBJ databases">
        <authorList>
            <person name="Kjaerup R.B."/>
            <person name="Dalgaard T.S."/>
            <person name="Juul-Madsen H.R."/>
        </authorList>
    </citation>
    <scope>NUCLEOTIDE SEQUENCE [LARGE SCALE GENOMIC DNA]</scope>
    <source>
        <strain evidence="4 5">1245139.5</strain>
    </source>
</reference>
<keyword evidence="3" id="KW-0812">Transmembrane</keyword>
<evidence type="ECO:0000256" key="2">
    <source>
        <dbReference type="ARBA" id="ARBA00022525"/>
    </source>
</evidence>
<dbReference type="InterPro" id="IPR050583">
    <property type="entry name" value="Mycobacterial_A85_antigen"/>
</dbReference>
<dbReference type="SUPFAM" id="SSF53474">
    <property type="entry name" value="alpha/beta-Hydrolases"/>
    <property type="match status" value="1"/>
</dbReference>
<evidence type="ECO:0000313" key="5">
    <source>
        <dbReference type="Proteomes" id="UP000093629"/>
    </source>
</evidence>
<name>A0A1A3N506_MYCAS</name>
<protein>
    <recommendedName>
        <fullName evidence="6">Esterase</fullName>
    </recommendedName>
</protein>
<dbReference type="RefSeq" id="WP_065158272.1">
    <property type="nucleotide sequence ID" value="NZ_LZLQ01000058.1"/>
</dbReference>
<dbReference type="PANTHER" id="PTHR48098">
    <property type="entry name" value="ENTEROCHELIN ESTERASE-RELATED"/>
    <property type="match status" value="1"/>
</dbReference>
<dbReference type="Gene3D" id="3.40.50.1820">
    <property type="entry name" value="alpha/beta hydrolase"/>
    <property type="match status" value="1"/>
</dbReference>
<evidence type="ECO:0000313" key="4">
    <source>
        <dbReference type="EMBL" id="OBK16886.1"/>
    </source>
</evidence>
<comment type="caution">
    <text evidence="4">The sequence shown here is derived from an EMBL/GenBank/DDBJ whole genome shotgun (WGS) entry which is preliminary data.</text>
</comment>
<keyword evidence="3" id="KW-0472">Membrane</keyword>
<evidence type="ECO:0000256" key="3">
    <source>
        <dbReference type="SAM" id="Phobius"/>
    </source>
</evidence>
<keyword evidence="3" id="KW-1133">Transmembrane helix</keyword>
<dbReference type="AlphaFoldDB" id="A0A1A3N506"/>
<evidence type="ECO:0008006" key="6">
    <source>
        <dbReference type="Google" id="ProtNLM"/>
    </source>
</evidence>
<keyword evidence="2" id="KW-0964">Secreted</keyword>
<keyword evidence="5" id="KW-1185">Reference proteome</keyword>
<dbReference type="GO" id="GO:0016747">
    <property type="term" value="F:acyltransferase activity, transferring groups other than amino-acyl groups"/>
    <property type="evidence" value="ECO:0007669"/>
    <property type="project" value="TreeGrafter"/>
</dbReference>
<organism evidence="4 5">
    <name type="scientific">Mycobacterium asiaticum</name>
    <dbReference type="NCBI Taxonomy" id="1790"/>
    <lineage>
        <taxon>Bacteria</taxon>
        <taxon>Bacillati</taxon>
        <taxon>Actinomycetota</taxon>
        <taxon>Actinomycetes</taxon>
        <taxon>Mycobacteriales</taxon>
        <taxon>Mycobacteriaceae</taxon>
        <taxon>Mycobacterium</taxon>
    </lineage>
</organism>